<feature type="compositionally biased region" description="Basic and acidic residues" evidence="1">
    <location>
        <begin position="115"/>
        <end position="136"/>
    </location>
</feature>
<feature type="region of interest" description="Disordered" evidence="1">
    <location>
        <begin position="115"/>
        <end position="198"/>
    </location>
</feature>
<evidence type="ECO:0000313" key="2">
    <source>
        <dbReference type="EMBL" id="KIL68657.1"/>
    </source>
</evidence>
<proteinExistence type="predicted"/>
<protein>
    <submittedName>
        <fullName evidence="2">Uncharacterized protein</fullName>
    </submittedName>
</protein>
<evidence type="ECO:0000313" key="3">
    <source>
        <dbReference type="Proteomes" id="UP000054549"/>
    </source>
</evidence>
<dbReference type="AlphaFoldDB" id="A0A0C2X3C0"/>
<dbReference type="HOGENOM" id="CLU_091419_0_0_1"/>
<dbReference type="Proteomes" id="UP000054549">
    <property type="component" value="Unassembled WGS sequence"/>
</dbReference>
<name>A0A0C2X3C0_AMAMK</name>
<feature type="compositionally biased region" description="Polar residues" evidence="1">
    <location>
        <begin position="180"/>
        <end position="190"/>
    </location>
</feature>
<dbReference type="OrthoDB" id="2402960at2759"/>
<dbReference type="EMBL" id="KN818228">
    <property type="protein sequence ID" value="KIL68657.1"/>
    <property type="molecule type" value="Genomic_DNA"/>
</dbReference>
<feature type="compositionally biased region" description="Basic residues" evidence="1">
    <location>
        <begin position="163"/>
        <end position="173"/>
    </location>
</feature>
<evidence type="ECO:0000256" key="1">
    <source>
        <dbReference type="SAM" id="MobiDB-lite"/>
    </source>
</evidence>
<accession>A0A0C2X3C0</accession>
<feature type="compositionally biased region" description="Polar residues" evidence="1">
    <location>
        <begin position="142"/>
        <end position="153"/>
    </location>
</feature>
<feature type="compositionally biased region" description="Basic and acidic residues" evidence="1">
    <location>
        <begin position="48"/>
        <end position="100"/>
    </location>
</feature>
<dbReference type="STRING" id="946122.A0A0C2X3C0"/>
<gene>
    <name evidence="2" type="ORF">M378DRAFT_185066</name>
</gene>
<dbReference type="InParanoid" id="A0A0C2X3C0"/>
<keyword evidence="3" id="KW-1185">Reference proteome</keyword>
<feature type="region of interest" description="Disordered" evidence="1">
    <location>
        <begin position="18"/>
        <end position="100"/>
    </location>
</feature>
<reference evidence="2 3" key="1">
    <citation type="submission" date="2014-04" db="EMBL/GenBank/DDBJ databases">
        <title>Evolutionary Origins and Diversification of the Mycorrhizal Mutualists.</title>
        <authorList>
            <consortium name="DOE Joint Genome Institute"/>
            <consortium name="Mycorrhizal Genomics Consortium"/>
            <person name="Kohler A."/>
            <person name="Kuo A."/>
            <person name="Nagy L.G."/>
            <person name="Floudas D."/>
            <person name="Copeland A."/>
            <person name="Barry K.W."/>
            <person name="Cichocki N."/>
            <person name="Veneault-Fourrey C."/>
            <person name="LaButti K."/>
            <person name="Lindquist E.A."/>
            <person name="Lipzen A."/>
            <person name="Lundell T."/>
            <person name="Morin E."/>
            <person name="Murat C."/>
            <person name="Riley R."/>
            <person name="Ohm R."/>
            <person name="Sun H."/>
            <person name="Tunlid A."/>
            <person name="Henrissat B."/>
            <person name="Grigoriev I.V."/>
            <person name="Hibbett D.S."/>
            <person name="Martin F."/>
        </authorList>
    </citation>
    <scope>NUCLEOTIDE SEQUENCE [LARGE SCALE GENOMIC DNA]</scope>
    <source>
        <strain evidence="2 3">Koide BX008</strain>
    </source>
</reference>
<organism evidence="2 3">
    <name type="scientific">Amanita muscaria (strain Koide BX008)</name>
    <dbReference type="NCBI Taxonomy" id="946122"/>
    <lineage>
        <taxon>Eukaryota</taxon>
        <taxon>Fungi</taxon>
        <taxon>Dikarya</taxon>
        <taxon>Basidiomycota</taxon>
        <taxon>Agaricomycotina</taxon>
        <taxon>Agaricomycetes</taxon>
        <taxon>Agaricomycetidae</taxon>
        <taxon>Agaricales</taxon>
        <taxon>Pluteineae</taxon>
        <taxon>Amanitaceae</taxon>
        <taxon>Amanita</taxon>
    </lineage>
</organism>
<sequence length="198" mass="22018">MTTPENSLGLQLEQLQIADSEPVQSASPDDSPEAEQSKKKQKPYINPERFKTGGAQREKPSDEELAERMQRIKAQNEKIKQRRLDVEADEEAFKKTQQEERVKIAHARKVQETVNHAREQNAVRKMERIETREWDSGKPASATESKTVTTPSPLGSRGGSRGRSGRGTRRGRGGGRGMAQSLSPAQPPSQDESRDTAS</sequence>